<dbReference type="PROSITE" id="PS01189">
    <property type="entry name" value="RIBOSOMAL_S12E"/>
    <property type="match status" value="1"/>
</dbReference>
<gene>
    <name evidence="6" type="primary">LOC110529255</name>
</gene>
<feature type="domain" description="Ribosomal protein eL8/eL30/eS12/Gadd45" evidence="5">
    <location>
        <begin position="168"/>
        <end position="261"/>
    </location>
</feature>
<dbReference type="Gene3D" id="3.30.1330.30">
    <property type="match status" value="1"/>
</dbReference>
<dbReference type="PANTHER" id="PTHR11843">
    <property type="entry name" value="40S RIBOSOMAL PROTEIN S12"/>
    <property type="match status" value="1"/>
</dbReference>
<reference evidence="6" key="2">
    <citation type="submission" date="2025-08" db="UniProtKB">
        <authorList>
            <consortium name="Ensembl"/>
        </authorList>
    </citation>
    <scope>IDENTIFICATION</scope>
</reference>
<dbReference type="FunFam" id="3.30.1330.30:FF:000011">
    <property type="entry name" value="40S ribosomal protein S12"/>
    <property type="match status" value="1"/>
</dbReference>
<dbReference type="InterPro" id="IPR000530">
    <property type="entry name" value="Ribosomal_eS12"/>
</dbReference>
<dbReference type="GO" id="GO:0003735">
    <property type="term" value="F:structural constituent of ribosome"/>
    <property type="evidence" value="ECO:0007669"/>
    <property type="project" value="InterPro"/>
</dbReference>
<dbReference type="SUPFAM" id="SSF55315">
    <property type="entry name" value="L30e-like"/>
    <property type="match status" value="1"/>
</dbReference>
<protein>
    <recommendedName>
        <fullName evidence="4">40S ribosomal protein S12</fullName>
    </recommendedName>
</protein>
<dbReference type="Pfam" id="PF01248">
    <property type="entry name" value="Ribosomal_L7Ae"/>
    <property type="match status" value="1"/>
</dbReference>
<dbReference type="GeneTree" id="ENSGT00390000018318"/>
<dbReference type="GO" id="GO:0005840">
    <property type="term" value="C:ribosome"/>
    <property type="evidence" value="ECO:0007669"/>
    <property type="project" value="UniProtKB-KW"/>
</dbReference>
<evidence type="ECO:0000256" key="3">
    <source>
        <dbReference type="ARBA" id="ARBA00023274"/>
    </source>
</evidence>
<dbReference type="GO" id="GO:0006412">
    <property type="term" value="P:translation"/>
    <property type="evidence" value="ECO:0007669"/>
    <property type="project" value="InterPro"/>
</dbReference>
<reference evidence="6" key="1">
    <citation type="submission" date="2020-07" db="EMBL/GenBank/DDBJ databases">
        <title>A long reads based de novo assembly of the rainbow trout Arlee double haploid line genome.</title>
        <authorList>
            <person name="Gao G."/>
            <person name="Palti Y."/>
        </authorList>
    </citation>
    <scope>NUCLEOTIDE SEQUENCE [LARGE SCALE GENOMIC DNA]</scope>
</reference>
<dbReference type="Ensembl" id="ENSOMYT00000135145.1">
    <property type="protein sequence ID" value="ENSOMYP00000136520.1"/>
    <property type="gene ID" value="ENSOMYG00000001300.2"/>
</dbReference>
<name>A0A8K9XRX6_ONCMY</name>
<keyword evidence="7" id="KW-1185">Reference proteome</keyword>
<sequence>RNGLVVANVTHLLLLPSSSPISSPCVLFSHLLALCPLLPSPRLVSSSPISSPCVLFSHLLALCPLLPSPRLVFSSPISSPCVLFSHLLALCPLLPSPRLVSSSPISSPCVLFSHLLALCPLLPSPRLVSSSPISSPCLLFSHLLVSSPCLLSLSSSIAAGGVMDVNTALPEVLKTALIHDGLARGIREAAKALDKRQAHLCVLAANCDEPMYVKLVEALCAEHQINLIKVDDNKKLGEWVGLCKIDREGKPRKVVGCSCVVIKDYGKESQAKDVIEEYFKAKK</sequence>
<evidence type="ECO:0000256" key="1">
    <source>
        <dbReference type="ARBA" id="ARBA00005824"/>
    </source>
</evidence>
<dbReference type="Proteomes" id="UP000694395">
    <property type="component" value="Chromosome 8"/>
</dbReference>
<evidence type="ECO:0000259" key="5">
    <source>
        <dbReference type="Pfam" id="PF01248"/>
    </source>
</evidence>
<evidence type="ECO:0000313" key="6">
    <source>
        <dbReference type="Ensembl" id="ENSOMYP00000136520.1"/>
    </source>
</evidence>
<evidence type="ECO:0000256" key="4">
    <source>
        <dbReference type="RuleBase" id="RU000670"/>
    </source>
</evidence>
<keyword evidence="2 4" id="KW-0689">Ribosomal protein</keyword>
<keyword evidence="3 4" id="KW-0687">Ribonucleoprotein</keyword>
<dbReference type="InterPro" id="IPR029064">
    <property type="entry name" value="Ribosomal_eL30-like_sf"/>
</dbReference>
<dbReference type="GO" id="GO:1990904">
    <property type="term" value="C:ribonucleoprotein complex"/>
    <property type="evidence" value="ECO:0007669"/>
    <property type="project" value="UniProtKB-KW"/>
</dbReference>
<comment type="similarity">
    <text evidence="1 4">Belongs to the eukaryotic ribosomal protein eS12 family.</text>
</comment>
<reference evidence="6" key="3">
    <citation type="submission" date="2025-09" db="UniProtKB">
        <authorList>
            <consortium name="Ensembl"/>
        </authorList>
    </citation>
    <scope>IDENTIFICATION</scope>
</reference>
<dbReference type="AlphaFoldDB" id="A0A8K9XRX6"/>
<dbReference type="InterPro" id="IPR004038">
    <property type="entry name" value="Ribosomal_eL8/eL30/eS12/Gad45"/>
</dbReference>
<dbReference type="PRINTS" id="PR00972">
    <property type="entry name" value="RIBSOMALS12E"/>
</dbReference>
<dbReference type="InterPro" id="IPR047860">
    <property type="entry name" value="Ribosomal_eS12_CS"/>
</dbReference>
<evidence type="ECO:0000256" key="2">
    <source>
        <dbReference type="ARBA" id="ARBA00022980"/>
    </source>
</evidence>
<proteinExistence type="inferred from homology"/>
<evidence type="ECO:0000313" key="7">
    <source>
        <dbReference type="Proteomes" id="UP000694395"/>
    </source>
</evidence>
<accession>A0A8K9XRX6</accession>
<dbReference type="GO" id="GO:0005829">
    <property type="term" value="C:cytosol"/>
    <property type="evidence" value="ECO:0007669"/>
    <property type="project" value="UniProtKB-ARBA"/>
</dbReference>
<organism evidence="6 7">
    <name type="scientific">Oncorhynchus mykiss</name>
    <name type="common">Rainbow trout</name>
    <name type="synonym">Salmo gairdneri</name>
    <dbReference type="NCBI Taxonomy" id="8022"/>
    <lineage>
        <taxon>Eukaryota</taxon>
        <taxon>Metazoa</taxon>
        <taxon>Chordata</taxon>
        <taxon>Craniata</taxon>
        <taxon>Vertebrata</taxon>
        <taxon>Euteleostomi</taxon>
        <taxon>Actinopterygii</taxon>
        <taxon>Neopterygii</taxon>
        <taxon>Teleostei</taxon>
        <taxon>Protacanthopterygii</taxon>
        <taxon>Salmoniformes</taxon>
        <taxon>Salmonidae</taxon>
        <taxon>Salmoninae</taxon>
        <taxon>Oncorhynchus</taxon>
    </lineage>
</organism>